<dbReference type="EMBL" id="HBFP01010800">
    <property type="protein sequence ID" value="CAD8823380.1"/>
    <property type="molecule type" value="Transcribed_RNA"/>
</dbReference>
<dbReference type="InterPro" id="IPR014464">
    <property type="entry name" value="CvfB_fam"/>
</dbReference>
<feature type="domain" description="Conserved virulence factor B-like winged helix" evidence="2">
    <location>
        <begin position="289"/>
        <end position="345"/>
    </location>
</feature>
<organism evidence="3">
    <name type="scientific">Timspurckia oligopyrenoides</name>
    <dbReference type="NCBI Taxonomy" id="708627"/>
    <lineage>
        <taxon>Eukaryota</taxon>
        <taxon>Rhodophyta</taxon>
        <taxon>Bangiophyceae</taxon>
        <taxon>Porphyridiales</taxon>
        <taxon>Porphyridiaceae</taxon>
        <taxon>Timspurckia</taxon>
    </lineage>
</organism>
<dbReference type="InterPro" id="IPR036388">
    <property type="entry name" value="WH-like_DNA-bd_sf"/>
</dbReference>
<evidence type="ECO:0000259" key="2">
    <source>
        <dbReference type="Pfam" id="PF17783"/>
    </source>
</evidence>
<dbReference type="InterPro" id="IPR040764">
    <property type="entry name" value="CvfB_WH"/>
</dbReference>
<dbReference type="AlphaFoldDB" id="A0A7S0ZJ12"/>
<reference evidence="3" key="1">
    <citation type="submission" date="2021-01" db="EMBL/GenBank/DDBJ databases">
        <authorList>
            <person name="Corre E."/>
            <person name="Pelletier E."/>
            <person name="Niang G."/>
            <person name="Scheremetjew M."/>
            <person name="Finn R."/>
            <person name="Kale V."/>
            <person name="Holt S."/>
            <person name="Cochrane G."/>
            <person name="Meng A."/>
            <person name="Brown T."/>
            <person name="Cohen L."/>
        </authorList>
    </citation>
    <scope>NUCLEOTIDE SEQUENCE</scope>
    <source>
        <strain evidence="3">CCMP3278</strain>
    </source>
</reference>
<dbReference type="Pfam" id="PF17783">
    <property type="entry name" value="WHD_CvfB"/>
    <property type="match status" value="1"/>
</dbReference>
<protein>
    <recommendedName>
        <fullName evidence="2">Conserved virulence factor B-like winged helix domain-containing protein</fullName>
    </recommendedName>
</protein>
<name>A0A7S0ZJ12_9RHOD</name>
<accession>A0A7S0ZJ12</accession>
<proteinExistence type="predicted"/>
<dbReference type="PANTHER" id="PTHR37296:SF1">
    <property type="entry name" value="CONSERVED VIRULENCE FACTOR B"/>
    <property type="match status" value="1"/>
</dbReference>
<dbReference type="PROSITE" id="PS51257">
    <property type="entry name" value="PROKAR_LIPOPROTEIN"/>
    <property type="match status" value="1"/>
</dbReference>
<dbReference type="PANTHER" id="PTHR37296">
    <property type="entry name" value="CONSERVED VIRULENCE FACTOR B"/>
    <property type="match status" value="1"/>
</dbReference>
<evidence type="ECO:0000313" key="3">
    <source>
        <dbReference type="EMBL" id="CAD8823380.1"/>
    </source>
</evidence>
<dbReference type="Gene3D" id="1.10.10.10">
    <property type="entry name" value="Winged helix-like DNA-binding domain superfamily/Winged helix DNA-binding domain"/>
    <property type="match status" value="1"/>
</dbReference>
<evidence type="ECO:0000256" key="1">
    <source>
        <dbReference type="SAM" id="MobiDB-lite"/>
    </source>
</evidence>
<sequence length="447" mass="50626">MMENNRYSCFVPVSISCTLKSSNLYSIVTKNSHRNSCFHGKALVLKPISVRYDMNSGNHLVMKSNGSENSSSFNFYSKGNQFNQRDALGDINRQLETEGGEETLGKKQSNKNELLKKYTAMDAEERMNAPDSDIDAKLFRERIGKKQKDMVSFPGLVSDMTQEERLGLSAELGLKFNSKVRVVMEGFDEDGARVAVTVPKQLQHTLKGKHLPKGYWLEGHVSVKDLDCLSESDRLWPGDEVIGFVRKIRSNGVLEVSLFALAESSLSGAGKSGASVDQSGERESFDPKERIREELRVNDGFLPLTDASEPEQIRNLLLMEKLTFKVAIGSLLRDREIVVARDGIRATEALAPRAARQVDPRWRRDEEDQLPIRARATRTINEASRYSVAAERNFFKTRYNENEATFEDLELLQTLRKDDRSPLRRTEDPPGVRVHRRYTNLDFKIVG</sequence>
<feature type="region of interest" description="Disordered" evidence="1">
    <location>
        <begin position="268"/>
        <end position="287"/>
    </location>
</feature>
<gene>
    <name evidence="3" type="ORF">TOLI1172_LOCUS7776</name>
</gene>